<protein>
    <submittedName>
        <fullName evidence="3">Tripartite tricarboxylate transporter substrate-binding protein</fullName>
    </submittedName>
</protein>
<sequence>MAGPGRRILGLAAAGLLCAPALARAQAAGPLRIIVPFPAGGSNDILARILQPHLAAGLGRPVLVENRAGGLGAAGAIEALRAPPDGGSWLLSFDTEATNAAVLDLPYNLLEDFIPAGRVATGPLVFAAHAGQPWRDMAELAAAARAGPIDFATNGTGAIPHLAMLAAEAALGFHLRHAPYRGGFQAAEDVIAGFVPLIGSNLPVLGPALRAGTLRALAVTTAGESPFLPGVRPLAEQGVPGFEAGTWWVLLGPARAPAAAHAAMAEALATALAESEVRAQILAQGAEVAPLGPAATRRFLAAEVARWGEVIRRHGLRG</sequence>
<dbReference type="Pfam" id="PF03401">
    <property type="entry name" value="TctC"/>
    <property type="match status" value="1"/>
</dbReference>
<name>A0ABV7C0X0_9PROT</name>
<evidence type="ECO:0000256" key="1">
    <source>
        <dbReference type="ARBA" id="ARBA00006987"/>
    </source>
</evidence>
<dbReference type="PANTHER" id="PTHR42928:SF5">
    <property type="entry name" value="BLR1237 PROTEIN"/>
    <property type="match status" value="1"/>
</dbReference>
<accession>A0ABV7C0X0</accession>
<proteinExistence type="inferred from homology"/>
<feature type="signal peptide" evidence="2">
    <location>
        <begin position="1"/>
        <end position="23"/>
    </location>
</feature>
<organism evidence="3 4">
    <name type="scientific">Falsiroseomonas tokyonensis</name>
    <dbReference type="NCBI Taxonomy" id="430521"/>
    <lineage>
        <taxon>Bacteria</taxon>
        <taxon>Pseudomonadati</taxon>
        <taxon>Pseudomonadota</taxon>
        <taxon>Alphaproteobacteria</taxon>
        <taxon>Acetobacterales</taxon>
        <taxon>Roseomonadaceae</taxon>
        <taxon>Falsiroseomonas</taxon>
    </lineage>
</organism>
<reference evidence="4" key="1">
    <citation type="journal article" date="2019" name="Int. J. Syst. Evol. Microbiol.">
        <title>The Global Catalogue of Microorganisms (GCM) 10K type strain sequencing project: providing services to taxonomists for standard genome sequencing and annotation.</title>
        <authorList>
            <consortium name="The Broad Institute Genomics Platform"/>
            <consortium name="The Broad Institute Genome Sequencing Center for Infectious Disease"/>
            <person name="Wu L."/>
            <person name="Ma J."/>
        </authorList>
    </citation>
    <scope>NUCLEOTIDE SEQUENCE [LARGE SCALE GENOMIC DNA]</scope>
    <source>
        <strain evidence="4">CGMCC 1.16855</strain>
    </source>
</reference>
<comment type="similarity">
    <text evidence="1">Belongs to the UPF0065 (bug) family.</text>
</comment>
<dbReference type="RefSeq" id="WP_216840060.1">
    <property type="nucleotide sequence ID" value="NZ_JAFNJS010000013.1"/>
</dbReference>
<dbReference type="InterPro" id="IPR005064">
    <property type="entry name" value="BUG"/>
</dbReference>
<evidence type="ECO:0000256" key="2">
    <source>
        <dbReference type="SAM" id="SignalP"/>
    </source>
</evidence>
<keyword evidence="4" id="KW-1185">Reference proteome</keyword>
<feature type="chain" id="PRO_5047499389" evidence="2">
    <location>
        <begin position="24"/>
        <end position="318"/>
    </location>
</feature>
<dbReference type="PIRSF" id="PIRSF017082">
    <property type="entry name" value="YflP"/>
    <property type="match status" value="1"/>
</dbReference>
<dbReference type="PANTHER" id="PTHR42928">
    <property type="entry name" value="TRICARBOXYLATE-BINDING PROTEIN"/>
    <property type="match status" value="1"/>
</dbReference>
<dbReference type="EMBL" id="JBHRSB010000013">
    <property type="protein sequence ID" value="MFC3003607.1"/>
    <property type="molecule type" value="Genomic_DNA"/>
</dbReference>
<dbReference type="Proteomes" id="UP001595420">
    <property type="component" value="Unassembled WGS sequence"/>
</dbReference>
<evidence type="ECO:0000313" key="4">
    <source>
        <dbReference type="Proteomes" id="UP001595420"/>
    </source>
</evidence>
<keyword evidence="2" id="KW-0732">Signal</keyword>
<comment type="caution">
    <text evidence="3">The sequence shown here is derived from an EMBL/GenBank/DDBJ whole genome shotgun (WGS) entry which is preliminary data.</text>
</comment>
<evidence type="ECO:0000313" key="3">
    <source>
        <dbReference type="EMBL" id="MFC3003607.1"/>
    </source>
</evidence>
<gene>
    <name evidence="3" type="ORF">ACFOD3_27185</name>
</gene>